<gene>
    <name evidence="3" type="ORF">ACFQE0_23570</name>
</gene>
<evidence type="ECO:0000313" key="3">
    <source>
        <dbReference type="EMBL" id="MFC6792285.1"/>
    </source>
</evidence>
<dbReference type="InterPro" id="IPR016181">
    <property type="entry name" value="Acyl_CoA_acyltransferase"/>
</dbReference>
<comment type="caution">
    <text evidence="3">The sequence shown here is derived from an EMBL/GenBank/DDBJ whole genome shotgun (WGS) entry which is preliminary data.</text>
</comment>
<dbReference type="Proteomes" id="UP001596292">
    <property type="component" value="Unassembled WGS sequence"/>
</dbReference>
<feature type="region of interest" description="Disordered" evidence="1">
    <location>
        <begin position="362"/>
        <end position="384"/>
    </location>
</feature>
<proteinExistence type="predicted"/>
<sequence length="384" mass="42873">MDTSPLVWEAVTDPAELWRLKPDWDALWRAADGDHVQTERACFHAWNNDGDPSPRRLHAIAGRREGRLVFLWPLVVRRRHGLWSMVTQLGPQAGELTSVLTEPGPEAVPRTAAAWAFMKRTSRADIVWLDYIKLGSPLHQVVTTDSRRIGGVGINPDIAPYVRWPETMGFDEYYASLSANTRRTLGKKHRALAKAGEVTFAAETDPQRRASLARWILEQKRHWADKTGKHGPWLTAAAYDGFLRDLAGDSSATDCIVFALSVNGEVVAAMLTSMSTRHMDWIIAGYDPAWSHHSPGLVLNEHGLRWAHERGLTVELGRGAEINKRFWSRGACHDILSFRLTITQRGAAIDALRKTLSRMRHLVRRPGRDGEASATPARGEPSPG</sequence>
<name>A0ABW2BRT6_9HYPH</name>
<feature type="domain" description="BioF2-like acetyltransferase" evidence="2">
    <location>
        <begin position="180"/>
        <end position="322"/>
    </location>
</feature>
<evidence type="ECO:0000256" key="1">
    <source>
        <dbReference type="SAM" id="MobiDB-lite"/>
    </source>
</evidence>
<dbReference type="Pfam" id="PF13480">
    <property type="entry name" value="Acetyltransf_6"/>
    <property type="match status" value="1"/>
</dbReference>
<dbReference type="Gene3D" id="3.40.630.30">
    <property type="match status" value="1"/>
</dbReference>
<dbReference type="RefSeq" id="WP_378973989.1">
    <property type="nucleotide sequence ID" value="NZ_JBHSWN010000001.1"/>
</dbReference>
<reference evidence="4" key="1">
    <citation type="journal article" date="2019" name="Int. J. Syst. Evol. Microbiol.">
        <title>The Global Catalogue of Microorganisms (GCM) 10K type strain sequencing project: providing services to taxonomists for standard genome sequencing and annotation.</title>
        <authorList>
            <consortium name="The Broad Institute Genomics Platform"/>
            <consortium name="The Broad Institute Genome Sequencing Center for Infectious Disease"/>
            <person name="Wu L."/>
            <person name="Ma J."/>
        </authorList>
    </citation>
    <scope>NUCLEOTIDE SEQUENCE [LARGE SCALE GENOMIC DNA]</scope>
    <source>
        <strain evidence="4">CCUG 48316</strain>
    </source>
</reference>
<accession>A0ABW2BRT6</accession>
<evidence type="ECO:0000313" key="4">
    <source>
        <dbReference type="Proteomes" id="UP001596292"/>
    </source>
</evidence>
<evidence type="ECO:0000259" key="2">
    <source>
        <dbReference type="Pfam" id="PF13480"/>
    </source>
</evidence>
<dbReference type="InterPro" id="IPR038740">
    <property type="entry name" value="BioF2-like_GNAT_dom"/>
</dbReference>
<dbReference type="EMBL" id="JBHSWN010000001">
    <property type="protein sequence ID" value="MFC6792285.1"/>
    <property type="molecule type" value="Genomic_DNA"/>
</dbReference>
<organism evidence="3 4">
    <name type="scientific">Methylobacterium komagatae</name>
    <dbReference type="NCBI Taxonomy" id="374425"/>
    <lineage>
        <taxon>Bacteria</taxon>
        <taxon>Pseudomonadati</taxon>
        <taxon>Pseudomonadota</taxon>
        <taxon>Alphaproteobacteria</taxon>
        <taxon>Hyphomicrobiales</taxon>
        <taxon>Methylobacteriaceae</taxon>
        <taxon>Methylobacterium</taxon>
    </lineage>
</organism>
<dbReference type="SUPFAM" id="SSF55729">
    <property type="entry name" value="Acyl-CoA N-acyltransferases (Nat)"/>
    <property type="match status" value="1"/>
</dbReference>
<protein>
    <submittedName>
        <fullName evidence="3">GNAT family N-acetyltransferase</fullName>
    </submittedName>
</protein>
<keyword evidence="4" id="KW-1185">Reference proteome</keyword>